<dbReference type="AlphaFoldDB" id="A0A9P4QJT9"/>
<comment type="caution">
    <text evidence="1">The sequence shown here is derived from an EMBL/GenBank/DDBJ whole genome shotgun (WGS) entry which is preliminary data.</text>
</comment>
<evidence type="ECO:0000313" key="2">
    <source>
        <dbReference type="Proteomes" id="UP000799444"/>
    </source>
</evidence>
<accession>A0A9P4QJT9</accession>
<dbReference type="EMBL" id="ML996362">
    <property type="protein sequence ID" value="KAF2727015.1"/>
    <property type="molecule type" value="Genomic_DNA"/>
</dbReference>
<dbReference type="Proteomes" id="UP000799444">
    <property type="component" value="Unassembled WGS sequence"/>
</dbReference>
<protein>
    <submittedName>
        <fullName evidence="1">Uncharacterized protein</fullName>
    </submittedName>
</protein>
<reference evidence="1" key="1">
    <citation type="journal article" date="2020" name="Stud. Mycol.">
        <title>101 Dothideomycetes genomes: a test case for predicting lifestyles and emergence of pathogens.</title>
        <authorList>
            <person name="Haridas S."/>
            <person name="Albert R."/>
            <person name="Binder M."/>
            <person name="Bloem J."/>
            <person name="Labutti K."/>
            <person name="Salamov A."/>
            <person name="Andreopoulos B."/>
            <person name="Baker S."/>
            <person name="Barry K."/>
            <person name="Bills G."/>
            <person name="Bluhm B."/>
            <person name="Cannon C."/>
            <person name="Castanera R."/>
            <person name="Culley D."/>
            <person name="Daum C."/>
            <person name="Ezra D."/>
            <person name="Gonzalez J."/>
            <person name="Henrissat B."/>
            <person name="Kuo A."/>
            <person name="Liang C."/>
            <person name="Lipzen A."/>
            <person name="Lutzoni F."/>
            <person name="Magnuson J."/>
            <person name="Mondo S."/>
            <person name="Nolan M."/>
            <person name="Ohm R."/>
            <person name="Pangilinan J."/>
            <person name="Park H.-J."/>
            <person name="Ramirez L."/>
            <person name="Alfaro M."/>
            <person name="Sun H."/>
            <person name="Tritt A."/>
            <person name="Yoshinaga Y."/>
            <person name="Zwiers L.-H."/>
            <person name="Turgeon B."/>
            <person name="Goodwin S."/>
            <person name="Spatafora J."/>
            <person name="Crous P."/>
            <person name="Grigoriev I."/>
        </authorList>
    </citation>
    <scope>NUCLEOTIDE SEQUENCE</scope>
    <source>
        <strain evidence="1">CBS 125425</strain>
    </source>
</reference>
<organism evidence="1 2">
    <name type="scientific">Polyplosphaeria fusca</name>
    <dbReference type="NCBI Taxonomy" id="682080"/>
    <lineage>
        <taxon>Eukaryota</taxon>
        <taxon>Fungi</taxon>
        <taxon>Dikarya</taxon>
        <taxon>Ascomycota</taxon>
        <taxon>Pezizomycotina</taxon>
        <taxon>Dothideomycetes</taxon>
        <taxon>Pleosporomycetidae</taxon>
        <taxon>Pleosporales</taxon>
        <taxon>Tetraplosphaeriaceae</taxon>
        <taxon>Polyplosphaeria</taxon>
    </lineage>
</organism>
<sequence length="182" mass="20133">MQKSTSSWDTSLQVTVTPATMTDSVAIGTAIGTATTNGAVTVIAMLTIRSRVDLVRTILRLLIRLKKSVAIVAVKGLLETGIHIYKSISGLNTEQQASAQQSGYRQARDDDAIVATVTAIVTAAEIFSQDMFGIIRHIEKFKYKLCHQYHHLWTSWKCTGKKHPLTKDTYLQRHPISFLTSS</sequence>
<name>A0A9P4QJT9_9PLEO</name>
<evidence type="ECO:0000313" key="1">
    <source>
        <dbReference type="EMBL" id="KAF2727015.1"/>
    </source>
</evidence>
<gene>
    <name evidence="1" type="ORF">EJ04DRAFT_152162</name>
</gene>
<keyword evidence="2" id="KW-1185">Reference proteome</keyword>
<proteinExistence type="predicted"/>